<evidence type="ECO:0000256" key="3">
    <source>
        <dbReference type="ARBA" id="ARBA00022723"/>
    </source>
</evidence>
<keyword evidence="3" id="KW-0479">Metal-binding</keyword>
<dbReference type="Gene3D" id="3.40.630.10">
    <property type="entry name" value="Zn peptidases"/>
    <property type="match status" value="1"/>
</dbReference>
<dbReference type="GO" id="GO:0051603">
    <property type="term" value="P:proteolysis involved in protein catabolic process"/>
    <property type="evidence" value="ECO:0007669"/>
    <property type="project" value="TreeGrafter"/>
</dbReference>
<comment type="similarity">
    <text evidence="1">Belongs to the peptidase M20A family.</text>
</comment>
<sequence>MGFFESKLTLESITSTDVCVQPRPAALPSNISRFVEEPGFSDQAAQRLLGAVRIPTMTFDDMGPITEDERWRPFGEFHTYLQGSFPRIHSQLRLEYVGGYSLVYTWVGKDKKAEPLLLTGHLDVVPATTALDRWTYPPFSGVIQDGWLYGRGVGDCKNNVIGIMTAVEHLIKIGWEPTKTIVMAFGQDEESSGQRGAKKIAEYLETAYGTHGVGLIVDEGGMGLDTIYGTEFALPAVAEKGFMNIDIQVDMEGGHASVPPKHTSIGILSKVVSNIEDSATFTPELKRDSPIWGYVSCLARHGDASLVPTWLREAVGAKHPDFRQVAQTLARESAAIRYLMQTSKAATIFNAGVKNNALAEVAKATFNSRVELYSSVKSVRQIYHDLTEPIAKRYSLRLQNRTLSDEPSIGNITISWTEERDSEPSPISPFHMNQSQTGAWSIFSRAVQATFGKNVITAPSAMTGNTGEPYLSNSIRAKLSMPLRYKILCTSSFARFLVF</sequence>
<name>A0A9P6EHM4_9AGAR</name>
<dbReference type="GO" id="GO:0004180">
    <property type="term" value="F:carboxypeptidase activity"/>
    <property type="evidence" value="ECO:0007669"/>
    <property type="project" value="TreeGrafter"/>
</dbReference>
<evidence type="ECO:0000256" key="5">
    <source>
        <dbReference type="ARBA" id="ARBA00022833"/>
    </source>
</evidence>
<protein>
    <recommendedName>
        <fullName evidence="6">Peptidase M20 dimerisation domain-containing protein</fullName>
    </recommendedName>
</protein>
<dbReference type="AlphaFoldDB" id="A0A9P6EHM4"/>
<keyword evidence="4" id="KW-0378">Hydrolase</keyword>
<dbReference type="Gene3D" id="3.30.70.360">
    <property type="match status" value="1"/>
</dbReference>
<dbReference type="Proteomes" id="UP000807306">
    <property type="component" value="Unassembled WGS sequence"/>
</dbReference>
<dbReference type="PROSITE" id="PS00758">
    <property type="entry name" value="ARGE_DAPE_CPG2_1"/>
    <property type="match status" value="1"/>
</dbReference>
<dbReference type="GO" id="GO:0000328">
    <property type="term" value="C:fungal-type vacuole lumen"/>
    <property type="evidence" value="ECO:0007669"/>
    <property type="project" value="TreeGrafter"/>
</dbReference>
<evidence type="ECO:0000313" key="8">
    <source>
        <dbReference type="Proteomes" id="UP000807306"/>
    </source>
</evidence>
<keyword evidence="2" id="KW-0645">Protease</keyword>
<evidence type="ECO:0000313" key="7">
    <source>
        <dbReference type="EMBL" id="KAF9529826.1"/>
    </source>
</evidence>
<dbReference type="EMBL" id="MU157843">
    <property type="protein sequence ID" value="KAF9529826.1"/>
    <property type="molecule type" value="Genomic_DNA"/>
</dbReference>
<dbReference type="PANTHER" id="PTHR45962">
    <property type="entry name" value="N-FATTY-ACYL-AMINO ACID SYNTHASE/HYDROLASE PM20D1"/>
    <property type="match status" value="1"/>
</dbReference>
<dbReference type="Pfam" id="PF07687">
    <property type="entry name" value="M20_dimer"/>
    <property type="match status" value="1"/>
</dbReference>
<evidence type="ECO:0000256" key="1">
    <source>
        <dbReference type="ARBA" id="ARBA00006247"/>
    </source>
</evidence>
<dbReference type="InterPro" id="IPR001261">
    <property type="entry name" value="ArgE/DapE_CS"/>
</dbReference>
<organism evidence="7 8">
    <name type="scientific">Crepidotus variabilis</name>
    <dbReference type="NCBI Taxonomy" id="179855"/>
    <lineage>
        <taxon>Eukaryota</taxon>
        <taxon>Fungi</taxon>
        <taxon>Dikarya</taxon>
        <taxon>Basidiomycota</taxon>
        <taxon>Agaricomycotina</taxon>
        <taxon>Agaricomycetes</taxon>
        <taxon>Agaricomycetidae</taxon>
        <taxon>Agaricales</taxon>
        <taxon>Agaricineae</taxon>
        <taxon>Crepidotaceae</taxon>
        <taxon>Crepidotus</taxon>
    </lineage>
</organism>
<dbReference type="PANTHER" id="PTHR45962:SF1">
    <property type="entry name" value="N-FATTY-ACYL-AMINO ACID SYNTHASE_HYDROLASE PM20D1"/>
    <property type="match status" value="1"/>
</dbReference>
<dbReference type="OrthoDB" id="3064516at2759"/>
<gene>
    <name evidence="7" type="ORF">CPB83DRAFT_236779</name>
</gene>
<dbReference type="InterPro" id="IPR002933">
    <property type="entry name" value="Peptidase_M20"/>
</dbReference>
<dbReference type="GO" id="GO:0046872">
    <property type="term" value="F:metal ion binding"/>
    <property type="evidence" value="ECO:0007669"/>
    <property type="project" value="UniProtKB-KW"/>
</dbReference>
<proteinExistence type="inferred from homology"/>
<comment type="caution">
    <text evidence="7">The sequence shown here is derived from an EMBL/GenBank/DDBJ whole genome shotgun (WGS) entry which is preliminary data.</text>
</comment>
<feature type="domain" description="Peptidase M20 dimerisation" evidence="6">
    <location>
        <begin position="237"/>
        <end position="393"/>
    </location>
</feature>
<dbReference type="InterPro" id="IPR011650">
    <property type="entry name" value="Peptidase_M20_dimer"/>
</dbReference>
<keyword evidence="8" id="KW-1185">Reference proteome</keyword>
<dbReference type="SUPFAM" id="SSF53187">
    <property type="entry name" value="Zn-dependent exopeptidases"/>
    <property type="match status" value="1"/>
</dbReference>
<evidence type="ECO:0000259" key="6">
    <source>
        <dbReference type="Pfam" id="PF07687"/>
    </source>
</evidence>
<evidence type="ECO:0000256" key="2">
    <source>
        <dbReference type="ARBA" id="ARBA00022670"/>
    </source>
</evidence>
<reference evidence="7" key="1">
    <citation type="submission" date="2020-11" db="EMBL/GenBank/DDBJ databases">
        <authorList>
            <consortium name="DOE Joint Genome Institute"/>
            <person name="Ahrendt S."/>
            <person name="Riley R."/>
            <person name="Andreopoulos W."/>
            <person name="Labutti K."/>
            <person name="Pangilinan J."/>
            <person name="Ruiz-Duenas F.J."/>
            <person name="Barrasa J.M."/>
            <person name="Sanchez-Garcia M."/>
            <person name="Camarero S."/>
            <person name="Miyauchi S."/>
            <person name="Serrano A."/>
            <person name="Linde D."/>
            <person name="Babiker R."/>
            <person name="Drula E."/>
            <person name="Ayuso-Fernandez I."/>
            <person name="Pacheco R."/>
            <person name="Padilla G."/>
            <person name="Ferreira P."/>
            <person name="Barriuso J."/>
            <person name="Kellner H."/>
            <person name="Castanera R."/>
            <person name="Alfaro M."/>
            <person name="Ramirez L."/>
            <person name="Pisabarro A.G."/>
            <person name="Kuo A."/>
            <person name="Tritt A."/>
            <person name="Lipzen A."/>
            <person name="He G."/>
            <person name="Yan M."/>
            <person name="Ng V."/>
            <person name="Cullen D."/>
            <person name="Martin F."/>
            <person name="Rosso M.-N."/>
            <person name="Henrissat B."/>
            <person name="Hibbett D."/>
            <person name="Martinez A.T."/>
            <person name="Grigoriev I.V."/>
        </authorList>
    </citation>
    <scope>NUCLEOTIDE SEQUENCE</scope>
    <source>
        <strain evidence="7">CBS 506.95</strain>
    </source>
</reference>
<dbReference type="InterPro" id="IPR047177">
    <property type="entry name" value="Pept_M20A"/>
</dbReference>
<accession>A0A9P6EHM4</accession>
<evidence type="ECO:0000256" key="4">
    <source>
        <dbReference type="ARBA" id="ARBA00022801"/>
    </source>
</evidence>
<keyword evidence="5" id="KW-0862">Zinc</keyword>
<dbReference type="Pfam" id="PF01546">
    <property type="entry name" value="Peptidase_M20"/>
    <property type="match status" value="1"/>
</dbReference>
<dbReference type="FunFam" id="3.40.630.10:FF:000027">
    <property type="entry name" value="N-fatty-acyl-amino acid synthase/hydrolase PM20D1"/>
    <property type="match status" value="1"/>
</dbReference>